<comment type="similarity">
    <text evidence="3 10">Belongs to the TrpF family.</text>
</comment>
<dbReference type="EC" id="5.3.1.24" evidence="4 10"/>
<keyword evidence="9 10" id="KW-0413">Isomerase</keyword>
<protein>
    <recommendedName>
        <fullName evidence="5 10">N-(5'-phosphoribosyl)anthranilate isomerase</fullName>
        <shortName evidence="10">PRAI</shortName>
        <ecNumber evidence="4 10">5.3.1.24</ecNumber>
    </recommendedName>
</protein>
<dbReference type="FunFam" id="3.20.20.70:FF:000075">
    <property type="entry name" value="Tryptophan biosynthesis protein TRP1"/>
    <property type="match status" value="1"/>
</dbReference>
<comment type="catalytic activity">
    <reaction evidence="1 10">
        <text>N-(5-phospho-beta-D-ribosyl)anthranilate = 1-(2-carboxyphenylamino)-1-deoxy-D-ribulose 5-phosphate</text>
        <dbReference type="Rhea" id="RHEA:21540"/>
        <dbReference type="ChEBI" id="CHEBI:18277"/>
        <dbReference type="ChEBI" id="CHEBI:58613"/>
        <dbReference type="EC" id="5.3.1.24"/>
    </reaction>
</comment>
<dbReference type="InterPro" id="IPR011060">
    <property type="entry name" value="RibuloseP-bd_barrel"/>
</dbReference>
<evidence type="ECO:0000256" key="4">
    <source>
        <dbReference type="ARBA" id="ARBA00012572"/>
    </source>
</evidence>
<name>A0A6H0UDE5_9LACT</name>
<evidence type="ECO:0000256" key="8">
    <source>
        <dbReference type="ARBA" id="ARBA00023141"/>
    </source>
</evidence>
<dbReference type="RefSeq" id="WP_167838859.1">
    <property type="nucleotide sequence ID" value="NZ_CP047616.1"/>
</dbReference>
<dbReference type="EMBL" id="CP047616">
    <property type="protein sequence ID" value="QIW54161.1"/>
    <property type="molecule type" value="Genomic_DNA"/>
</dbReference>
<dbReference type="InterPro" id="IPR013785">
    <property type="entry name" value="Aldolase_TIM"/>
</dbReference>
<gene>
    <name evidence="10" type="primary">trpF</name>
    <name evidence="12" type="ORF">GU336_08415</name>
</gene>
<evidence type="ECO:0000313" key="13">
    <source>
        <dbReference type="Proteomes" id="UP000501945"/>
    </source>
</evidence>
<dbReference type="InterPro" id="IPR044643">
    <property type="entry name" value="TrpF_fam"/>
</dbReference>
<proteinExistence type="inferred from homology"/>
<keyword evidence="6 10" id="KW-0028">Amino-acid biosynthesis</keyword>
<keyword evidence="8 10" id="KW-0057">Aromatic amino acid biosynthesis</keyword>
<sequence>MWIKICGLSTHAAVDMAVASGATHIGFVFAESKRQVTPEYAKYLAKDVPKTVKKVGLFVNEDLAVVQEVVAKVGLDMVQLHGQENADYAVQVGVPAIKAFGIKDGKIPAAIADFRAHTILLDAPPAQFAGGSGHSFDWDKVDLTALDGYKFFVAGGLNPENVSQAIAIFNPTGVDVSSGVESDGQKDLAKIEHFISSAQTKCHKR</sequence>
<comment type="pathway">
    <text evidence="2 10">Amino-acid biosynthesis; L-tryptophan biosynthesis; L-tryptophan from chorismate: step 3/5.</text>
</comment>
<dbReference type="Proteomes" id="UP000501945">
    <property type="component" value="Chromosome"/>
</dbReference>
<evidence type="ECO:0000256" key="9">
    <source>
        <dbReference type="ARBA" id="ARBA00023235"/>
    </source>
</evidence>
<evidence type="ECO:0000256" key="6">
    <source>
        <dbReference type="ARBA" id="ARBA00022605"/>
    </source>
</evidence>
<feature type="domain" description="N-(5'phosphoribosyl) anthranilate isomerase (PRAI)" evidence="11">
    <location>
        <begin position="3"/>
        <end position="195"/>
    </location>
</feature>
<organism evidence="12 13">
    <name type="scientific">Pseudolactococcus raffinolactis</name>
    <dbReference type="NCBI Taxonomy" id="1366"/>
    <lineage>
        <taxon>Bacteria</taxon>
        <taxon>Bacillati</taxon>
        <taxon>Bacillota</taxon>
        <taxon>Bacilli</taxon>
        <taxon>Lactobacillales</taxon>
        <taxon>Streptococcaceae</taxon>
        <taxon>Pseudolactococcus</taxon>
    </lineage>
</organism>
<evidence type="ECO:0000256" key="7">
    <source>
        <dbReference type="ARBA" id="ARBA00022822"/>
    </source>
</evidence>
<dbReference type="Pfam" id="PF00697">
    <property type="entry name" value="PRAI"/>
    <property type="match status" value="1"/>
</dbReference>
<dbReference type="NCBIfam" id="NF002300">
    <property type="entry name" value="PRK01222.1-7"/>
    <property type="match status" value="1"/>
</dbReference>
<dbReference type="UniPathway" id="UPA00035">
    <property type="reaction ID" value="UER00042"/>
</dbReference>
<accession>A0A6H0UDE5</accession>
<dbReference type="PANTHER" id="PTHR42894:SF1">
    <property type="entry name" value="N-(5'-PHOSPHORIBOSYL)ANTHRANILATE ISOMERASE"/>
    <property type="match status" value="1"/>
</dbReference>
<dbReference type="SUPFAM" id="SSF51366">
    <property type="entry name" value="Ribulose-phoshate binding barrel"/>
    <property type="match status" value="1"/>
</dbReference>
<keyword evidence="7 10" id="KW-0822">Tryptophan biosynthesis</keyword>
<dbReference type="HAMAP" id="MF_00135">
    <property type="entry name" value="PRAI"/>
    <property type="match status" value="1"/>
</dbReference>
<evidence type="ECO:0000256" key="3">
    <source>
        <dbReference type="ARBA" id="ARBA00007571"/>
    </source>
</evidence>
<dbReference type="PANTHER" id="PTHR42894">
    <property type="entry name" value="N-(5'-PHOSPHORIBOSYL)ANTHRANILATE ISOMERASE"/>
    <property type="match status" value="1"/>
</dbReference>
<dbReference type="AlphaFoldDB" id="A0A6H0UDE5"/>
<evidence type="ECO:0000259" key="11">
    <source>
        <dbReference type="Pfam" id="PF00697"/>
    </source>
</evidence>
<reference evidence="12 13" key="1">
    <citation type="submission" date="2019-12" db="EMBL/GenBank/DDBJ databases">
        <title>Whole genome sequences of Lactococcus raffinolactis strains isolated from sewage.</title>
        <authorList>
            <person name="Ybazeta G."/>
            <person name="Ross M."/>
            <person name="Brabant-Kirwan D."/>
            <person name="Saleh M."/>
            <person name="Dillon J.A."/>
            <person name="Splinter K."/>
            <person name="Nokhbeh R."/>
        </authorList>
    </citation>
    <scope>NUCLEOTIDE SEQUENCE [LARGE SCALE GENOMIC DNA]</scope>
    <source>
        <strain evidence="12 13">Lr_19_5</strain>
    </source>
</reference>
<dbReference type="GO" id="GO:0004640">
    <property type="term" value="F:phosphoribosylanthranilate isomerase activity"/>
    <property type="evidence" value="ECO:0007669"/>
    <property type="project" value="UniProtKB-UniRule"/>
</dbReference>
<evidence type="ECO:0000313" key="12">
    <source>
        <dbReference type="EMBL" id="QIW54161.1"/>
    </source>
</evidence>
<dbReference type="InterPro" id="IPR001240">
    <property type="entry name" value="PRAI_dom"/>
</dbReference>
<evidence type="ECO:0000256" key="1">
    <source>
        <dbReference type="ARBA" id="ARBA00001164"/>
    </source>
</evidence>
<evidence type="ECO:0000256" key="5">
    <source>
        <dbReference type="ARBA" id="ARBA00022272"/>
    </source>
</evidence>
<evidence type="ECO:0000256" key="10">
    <source>
        <dbReference type="HAMAP-Rule" id="MF_00135"/>
    </source>
</evidence>
<dbReference type="GO" id="GO:0000162">
    <property type="term" value="P:L-tryptophan biosynthetic process"/>
    <property type="evidence" value="ECO:0007669"/>
    <property type="project" value="UniProtKB-UniRule"/>
</dbReference>
<dbReference type="Gene3D" id="3.20.20.70">
    <property type="entry name" value="Aldolase class I"/>
    <property type="match status" value="1"/>
</dbReference>
<dbReference type="CDD" id="cd00405">
    <property type="entry name" value="PRAI"/>
    <property type="match status" value="1"/>
</dbReference>
<evidence type="ECO:0000256" key="2">
    <source>
        <dbReference type="ARBA" id="ARBA00004664"/>
    </source>
</evidence>